<dbReference type="OMA" id="MFEARNE"/>
<dbReference type="GO" id="GO:0005524">
    <property type="term" value="F:ATP binding"/>
    <property type="evidence" value="ECO:0007669"/>
    <property type="project" value="UniProtKB-KW"/>
</dbReference>
<evidence type="ECO:0000313" key="6">
    <source>
        <dbReference type="EMBL" id="ORY85471.1"/>
    </source>
</evidence>
<organism evidence="6 7">
    <name type="scientific">Protomyces lactucae-debilis</name>
    <dbReference type="NCBI Taxonomy" id="2754530"/>
    <lineage>
        <taxon>Eukaryota</taxon>
        <taxon>Fungi</taxon>
        <taxon>Dikarya</taxon>
        <taxon>Ascomycota</taxon>
        <taxon>Taphrinomycotina</taxon>
        <taxon>Taphrinomycetes</taxon>
        <taxon>Taphrinales</taxon>
        <taxon>Protomycetaceae</taxon>
        <taxon>Protomyces</taxon>
    </lineage>
</organism>
<dbReference type="InterPro" id="IPR001650">
    <property type="entry name" value="Helicase_C-like"/>
</dbReference>
<evidence type="ECO:0000256" key="3">
    <source>
        <dbReference type="ARBA" id="ARBA00022840"/>
    </source>
</evidence>
<keyword evidence="2" id="KW-0378">Hydrolase</keyword>
<dbReference type="SMART" id="SM00490">
    <property type="entry name" value="HELICc"/>
    <property type="match status" value="1"/>
</dbReference>
<gene>
    <name evidence="6" type="ORF">BCR37DRAFT_344700</name>
</gene>
<proteinExistence type="predicted"/>
<feature type="domain" description="Helicase C-terminal" evidence="5">
    <location>
        <begin position="545"/>
        <end position="697"/>
    </location>
</feature>
<evidence type="ECO:0000313" key="7">
    <source>
        <dbReference type="Proteomes" id="UP000193685"/>
    </source>
</evidence>
<dbReference type="PROSITE" id="PS51192">
    <property type="entry name" value="HELICASE_ATP_BIND_1"/>
    <property type="match status" value="1"/>
</dbReference>
<dbReference type="AlphaFoldDB" id="A0A1Y2FNA3"/>
<dbReference type="EMBL" id="MCFI01000004">
    <property type="protein sequence ID" value="ORY85471.1"/>
    <property type="molecule type" value="Genomic_DNA"/>
</dbReference>
<reference evidence="6 7" key="1">
    <citation type="submission" date="2016-07" db="EMBL/GenBank/DDBJ databases">
        <title>Pervasive Adenine N6-methylation of Active Genes in Fungi.</title>
        <authorList>
            <consortium name="DOE Joint Genome Institute"/>
            <person name="Mondo S.J."/>
            <person name="Dannebaum R.O."/>
            <person name="Kuo R.C."/>
            <person name="Labutti K."/>
            <person name="Haridas S."/>
            <person name="Kuo A."/>
            <person name="Salamov A."/>
            <person name="Ahrendt S.R."/>
            <person name="Lipzen A."/>
            <person name="Sullivan W."/>
            <person name="Andreopoulos W.B."/>
            <person name="Clum A."/>
            <person name="Lindquist E."/>
            <person name="Daum C."/>
            <person name="Ramamoorthy G.K."/>
            <person name="Gryganskyi A."/>
            <person name="Culley D."/>
            <person name="Magnuson J.K."/>
            <person name="James T.Y."/>
            <person name="O'Malley M.A."/>
            <person name="Stajich J.E."/>
            <person name="Spatafora J.W."/>
            <person name="Visel A."/>
            <person name="Grigoriev I.V."/>
        </authorList>
    </citation>
    <scope>NUCLEOTIDE SEQUENCE [LARGE SCALE GENOMIC DNA]</scope>
    <source>
        <strain evidence="6 7">12-1054</strain>
    </source>
</reference>
<dbReference type="SUPFAM" id="SSF52540">
    <property type="entry name" value="P-loop containing nucleoside triphosphate hydrolases"/>
    <property type="match status" value="2"/>
</dbReference>
<dbReference type="Pfam" id="PF00176">
    <property type="entry name" value="SNF2-rel_dom"/>
    <property type="match status" value="1"/>
</dbReference>
<feature type="domain" description="Helicase ATP-binding" evidence="4">
    <location>
        <begin position="158"/>
        <end position="341"/>
    </location>
</feature>
<sequence length="715" mass="79399">MNGVSAVLPFEIILYGDGSKTERVGVILSQKNCFLVTPVAYDHSFVYVNPHQTAKRSFKPANGALQYGTSLFKTAEEIKEEIQGLFYRIQNSENLVLTACPAGVKTPLLKHQAQALTFCIDHEKEASRDSSLEHSLWRPGLKDGKTYWKNAITPQVLYRQPKECRGGLLADEMGLGKTLSMLSLIAHSKEDAKVFARARLANESVTRTQATLIVCPLSVLSNWTEQVKLHMSSTPKIVVHHQKTRTFDPKEMQAADIVLTTYALLAQEFKAAEEGNRETILPQMEWYRVILDEAHIIKDISTQQSQAAAALSALNRWAVTATPVQNGLNDLSALFNFLKLEPFDQRAVWSQYISQPMKQGDQVAVTRLQTLLKMRCLRRTKDYSSDGKPSEALMQMAPKTEETRLLKLDDEEQEIYNTHLAYYQRKTRGLGKAQTTINVLHCINRLRQICLHTGILATLDAKEAETSAGKNESASDDRTCDFCGEELVTAAQKDGQSAYCNTGRCNHHFCSEDGQALLDEEAADCPRKKDLAIPYSTKLKALLTDLGAMLDDAEGEDVSKAIVFSQFTSFLDLCGEALSGLGIPFARLDGSLSRDERTAQLARLERDASADGVRVMLVSTRAGGVGLNLVAANRVFFMEPCWNPSIYAQAVDRCHRIGQRKQVAVVSYVVEGSIEQTMIKLQSQKRQLADLSLAKNLSQESVLAKSLLSLKTLIK</sequence>
<dbReference type="InterPro" id="IPR049730">
    <property type="entry name" value="SNF2/RAD54-like_C"/>
</dbReference>
<evidence type="ECO:0000259" key="4">
    <source>
        <dbReference type="PROSITE" id="PS51192"/>
    </source>
</evidence>
<evidence type="ECO:0000256" key="1">
    <source>
        <dbReference type="ARBA" id="ARBA00022741"/>
    </source>
</evidence>
<keyword evidence="3" id="KW-0067">ATP-binding</keyword>
<dbReference type="RefSeq" id="XP_040726953.1">
    <property type="nucleotide sequence ID" value="XM_040867580.1"/>
</dbReference>
<dbReference type="GeneID" id="63784179"/>
<dbReference type="GO" id="GO:0006281">
    <property type="term" value="P:DNA repair"/>
    <property type="evidence" value="ECO:0007669"/>
    <property type="project" value="TreeGrafter"/>
</dbReference>
<comment type="caution">
    <text evidence="6">The sequence shown here is derived from an EMBL/GenBank/DDBJ whole genome shotgun (WGS) entry which is preliminary data.</text>
</comment>
<dbReference type="PROSITE" id="PS51194">
    <property type="entry name" value="HELICASE_CTER"/>
    <property type="match status" value="1"/>
</dbReference>
<accession>A0A1Y2FNA3</accession>
<keyword evidence="7" id="KW-1185">Reference proteome</keyword>
<dbReference type="CDD" id="cd18793">
    <property type="entry name" value="SF2_C_SNF"/>
    <property type="match status" value="1"/>
</dbReference>
<dbReference type="Proteomes" id="UP000193685">
    <property type="component" value="Unassembled WGS sequence"/>
</dbReference>
<dbReference type="GO" id="GO:0016787">
    <property type="term" value="F:hydrolase activity"/>
    <property type="evidence" value="ECO:0007669"/>
    <property type="project" value="UniProtKB-KW"/>
</dbReference>
<dbReference type="InterPro" id="IPR027417">
    <property type="entry name" value="P-loop_NTPase"/>
</dbReference>
<dbReference type="PANTHER" id="PTHR45626">
    <property type="entry name" value="TRANSCRIPTION TERMINATION FACTOR 2-RELATED"/>
    <property type="match status" value="1"/>
</dbReference>
<dbReference type="GO" id="GO:0008094">
    <property type="term" value="F:ATP-dependent activity, acting on DNA"/>
    <property type="evidence" value="ECO:0007669"/>
    <property type="project" value="TreeGrafter"/>
</dbReference>
<dbReference type="Pfam" id="PF00271">
    <property type="entry name" value="Helicase_C"/>
    <property type="match status" value="1"/>
</dbReference>
<evidence type="ECO:0000256" key="2">
    <source>
        <dbReference type="ARBA" id="ARBA00022801"/>
    </source>
</evidence>
<dbReference type="Gene3D" id="3.40.50.300">
    <property type="entry name" value="P-loop containing nucleotide triphosphate hydrolases"/>
    <property type="match status" value="1"/>
</dbReference>
<protein>
    <submittedName>
        <fullName evidence="6">SNF2 family N-terminal domain-domain-containing protein</fullName>
    </submittedName>
</protein>
<dbReference type="PANTHER" id="PTHR45626:SF52">
    <property type="entry name" value="SINGLE-STRANDED DNA-DEPENDENT ATPASE (EUROFUNG)"/>
    <property type="match status" value="1"/>
</dbReference>
<dbReference type="InterPro" id="IPR014001">
    <property type="entry name" value="Helicase_ATP-bd"/>
</dbReference>
<dbReference type="GO" id="GO:0005634">
    <property type="term" value="C:nucleus"/>
    <property type="evidence" value="ECO:0007669"/>
    <property type="project" value="TreeGrafter"/>
</dbReference>
<dbReference type="CDD" id="cd18008">
    <property type="entry name" value="DEXDc_SHPRH-like"/>
    <property type="match status" value="1"/>
</dbReference>
<dbReference type="InterPro" id="IPR038718">
    <property type="entry name" value="SNF2-like_sf"/>
</dbReference>
<keyword evidence="1" id="KW-0547">Nucleotide-binding</keyword>
<evidence type="ECO:0000259" key="5">
    <source>
        <dbReference type="PROSITE" id="PS51194"/>
    </source>
</evidence>
<dbReference type="SMART" id="SM00487">
    <property type="entry name" value="DEXDc"/>
    <property type="match status" value="1"/>
</dbReference>
<dbReference type="InterPro" id="IPR050628">
    <property type="entry name" value="SNF2_RAD54_helicase_TF"/>
</dbReference>
<dbReference type="OrthoDB" id="448448at2759"/>
<dbReference type="InterPro" id="IPR000330">
    <property type="entry name" value="SNF2_N"/>
</dbReference>
<name>A0A1Y2FNA3_PROLT</name>
<dbReference type="STRING" id="56484.A0A1Y2FNA3"/>
<dbReference type="Gene3D" id="3.40.50.10810">
    <property type="entry name" value="Tandem AAA-ATPase domain"/>
    <property type="match status" value="1"/>
</dbReference>